<evidence type="ECO:0000313" key="1">
    <source>
        <dbReference type="EMBL" id="DAF85889.1"/>
    </source>
</evidence>
<protein>
    <submittedName>
        <fullName evidence="1">Uncharacterized protein</fullName>
    </submittedName>
</protein>
<proteinExistence type="predicted"/>
<accession>A0A8S5TUK2</accession>
<reference evidence="1" key="1">
    <citation type="journal article" date="2021" name="Proc. Natl. Acad. Sci. U.S.A.">
        <title>A Catalog of Tens of Thousands of Viruses from Human Metagenomes Reveals Hidden Associations with Chronic Diseases.</title>
        <authorList>
            <person name="Tisza M.J."/>
            <person name="Buck C.B."/>
        </authorList>
    </citation>
    <scope>NUCLEOTIDE SEQUENCE</scope>
    <source>
        <strain evidence="1">CtVJE9</strain>
    </source>
</reference>
<dbReference type="EMBL" id="BK015932">
    <property type="protein sequence ID" value="DAF85889.1"/>
    <property type="molecule type" value="Genomic_DNA"/>
</dbReference>
<name>A0A8S5TUK2_9CAUD</name>
<sequence length="31" mass="3774">MIIVELSAFSWYNWSHEKADDSVVYQDLRRD</sequence>
<organism evidence="1">
    <name type="scientific">Siphoviridae sp. ctVJE9</name>
    <dbReference type="NCBI Taxonomy" id="2825530"/>
    <lineage>
        <taxon>Viruses</taxon>
        <taxon>Duplodnaviria</taxon>
        <taxon>Heunggongvirae</taxon>
        <taxon>Uroviricota</taxon>
        <taxon>Caudoviricetes</taxon>
    </lineage>
</organism>